<dbReference type="PANTHER" id="PTHR38471:SF2">
    <property type="entry name" value="FOUR HELIX BUNDLE PROTEIN"/>
    <property type="match status" value="1"/>
</dbReference>
<proteinExistence type="predicted"/>
<dbReference type="Pfam" id="PF05635">
    <property type="entry name" value="23S_rRNA_IVP"/>
    <property type="match status" value="1"/>
</dbReference>
<feature type="compositionally biased region" description="Low complexity" evidence="1">
    <location>
        <begin position="130"/>
        <end position="139"/>
    </location>
</feature>
<dbReference type="NCBIfam" id="TIGR02436">
    <property type="entry name" value="four helix bundle protein"/>
    <property type="match status" value="1"/>
</dbReference>
<sequence length="191" mass="21788">MESFQNLRVYQLSEQLANEIWFIVIEWDYFAKDTIGKQLVKSTDSIGANIAEGNGRYNLQDNQRFVKIARGSLNETRHWLRLAYQRKLLTQAQTDKIKPIIDELSPKLNAYLNSFKNKSGKSQQSTVNGQQSTVNSQQSTVNSQQSTVNSQQSTVNSQQSTVNSQRSTVNSQRSTVNKYARISVAYSFHRE</sequence>
<dbReference type="EMBL" id="CP099464">
    <property type="protein sequence ID" value="UUO15894.1"/>
    <property type="molecule type" value="Genomic_DNA"/>
</dbReference>
<evidence type="ECO:0000313" key="3">
    <source>
        <dbReference type="Proteomes" id="UP001057561"/>
    </source>
</evidence>
<dbReference type="Gene3D" id="1.20.1440.60">
    <property type="entry name" value="23S rRNA-intervening sequence"/>
    <property type="match status" value="1"/>
</dbReference>
<dbReference type="InterPro" id="IPR012657">
    <property type="entry name" value="23S_rRNA-intervening_sequence"/>
</dbReference>
<protein>
    <submittedName>
        <fullName evidence="2">Four helix bundle protein</fullName>
    </submittedName>
</protein>
<organism evidence="2 3">
    <name type="scientific">Dolichospermum heterosporum TAC447</name>
    <dbReference type="NCBI Taxonomy" id="747523"/>
    <lineage>
        <taxon>Bacteria</taxon>
        <taxon>Bacillati</taxon>
        <taxon>Cyanobacteriota</taxon>
        <taxon>Cyanophyceae</taxon>
        <taxon>Nostocales</taxon>
        <taxon>Aphanizomenonaceae</taxon>
        <taxon>Dolichospermum</taxon>
        <taxon>Dolichospermum heterosporum</taxon>
    </lineage>
</organism>
<dbReference type="PANTHER" id="PTHR38471">
    <property type="entry name" value="FOUR HELIX BUNDLE PROTEIN"/>
    <property type="match status" value="1"/>
</dbReference>
<name>A0ABY5LYJ0_9CYAN</name>
<dbReference type="SUPFAM" id="SSF158446">
    <property type="entry name" value="IVS-encoded protein-like"/>
    <property type="match status" value="1"/>
</dbReference>
<feature type="compositionally biased region" description="Low complexity" evidence="1">
    <location>
        <begin position="151"/>
        <end position="169"/>
    </location>
</feature>
<evidence type="ECO:0000256" key="1">
    <source>
        <dbReference type="SAM" id="MobiDB-lite"/>
    </source>
</evidence>
<reference evidence="2" key="1">
    <citation type="submission" date="2022-06" db="EMBL/GenBank/DDBJ databases">
        <title>Nostosin G and Spiroidesin B from the Cyanobacterium Dolichospermum sp. NIES-1697.</title>
        <authorList>
            <person name="Phan C.-S."/>
            <person name="Mehjabin J.J."/>
            <person name="Anas A.R.J."/>
            <person name="Hayasaka M."/>
            <person name="Onoki R."/>
            <person name="Wang J."/>
            <person name="Umezawa T."/>
            <person name="Washio K."/>
            <person name="Morikawa M."/>
            <person name="Okino T."/>
        </authorList>
    </citation>
    <scope>NUCLEOTIDE SEQUENCE</scope>
    <source>
        <strain evidence="2">NIES-1697</strain>
    </source>
</reference>
<feature type="region of interest" description="Disordered" evidence="1">
    <location>
        <begin position="119"/>
        <end position="139"/>
    </location>
</feature>
<feature type="region of interest" description="Disordered" evidence="1">
    <location>
        <begin position="151"/>
        <end position="174"/>
    </location>
</feature>
<dbReference type="Proteomes" id="UP001057561">
    <property type="component" value="Chromosome"/>
</dbReference>
<gene>
    <name evidence="2" type="ORF">NG743_02215</name>
</gene>
<accession>A0ABY5LYJ0</accession>
<dbReference type="RefSeq" id="WP_257121426.1">
    <property type="nucleotide sequence ID" value="NZ_CP099464.1"/>
</dbReference>
<evidence type="ECO:0000313" key="2">
    <source>
        <dbReference type="EMBL" id="UUO15894.1"/>
    </source>
</evidence>
<keyword evidence="3" id="KW-1185">Reference proteome</keyword>
<dbReference type="InterPro" id="IPR036583">
    <property type="entry name" value="23S_rRNA_IVS_sf"/>
</dbReference>
<feature type="compositionally biased region" description="Polar residues" evidence="1">
    <location>
        <begin position="119"/>
        <end position="129"/>
    </location>
</feature>